<dbReference type="Pfam" id="PF00153">
    <property type="entry name" value="Mito_carr"/>
    <property type="match status" value="3"/>
</dbReference>
<evidence type="ECO:0000256" key="8">
    <source>
        <dbReference type="PROSITE-ProRule" id="PRU00282"/>
    </source>
</evidence>
<organism evidence="12 13">
    <name type="scientific">Trametes coccinea (strain BRFM310)</name>
    <name type="common">Pycnoporus coccineus</name>
    <dbReference type="NCBI Taxonomy" id="1353009"/>
    <lineage>
        <taxon>Eukaryota</taxon>
        <taxon>Fungi</taxon>
        <taxon>Dikarya</taxon>
        <taxon>Basidiomycota</taxon>
        <taxon>Agaricomycotina</taxon>
        <taxon>Agaricomycetes</taxon>
        <taxon>Polyporales</taxon>
        <taxon>Polyporaceae</taxon>
        <taxon>Trametes</taxon>
    </lineage>
</organism>
<evidence type="ECO:0000256" key="11">
    <source>
        <dbReference type="SAM" id="Phobius"/>
    </source>
</evidence>
<comment type="similarity">
    <text evidence="2 9">Belongs to the mitochondrial carrier (TC 2.A.29) family.</text>
</comment>
<evidence type="ECO:0000256" key="2">
    <source>
        <dbReference type="ARBA" id="ARBA00006375"/>
    </source>
</evidence>
<proteinExistence type="inferred from homology"/>
<evidence type="ECO:0000256" key="10">
    <source>
        <dbReference type="SAM" id="MobiDB-lite"/>
    </source>
</evidence>
<dbReference type="STRING" id="1353009.A0A1Y2IBA9"/>
<sequence length="340" mass="36408">MTSSLPPLAQAVSGALGSAAANAISYPLDLAATKLQTTSSRSSRFRGFRGIFLVLKYVLRHEGLAGLYDGLGADTASTLISNFLYFYFYTLLHAIVARRRAAATNVPLLGTLKRALTSPTPPALLGVPTELAVGFFAGVASRAMSTPLSVVTVRLQTGGDDNEADDSSDEDGGEEAMSPNSKKPSRFSEVIHDIYSEQGLSGFWAGFQPTLPLCLTPAVTLLLFQFLSRLRLPGRRPGSSTQLRPSALSAFLSGATANALAVAILYPLLLAKVRVQAYHNGVGANSVTDVWSRAIKEEGWRGLYQGLVAQLVKGFVNQGVTMLVKQRIERAAVRVYSRTR</sequence>
<keyword evidence="7 8" id="KW-0472">Membrane</keyword>
<evidence type="ECO:0000256" key="5">
    <source>
        <dbReference type="ARBA" id="ARBA00022737"/>
    </source>
</evidence>
<reference evidence="12 13" key="1">
    <citation type="journal article" date="2015" name="Biotechnol. Biofuels">
        <title>Enhanced degradation of softwood versus hardwood by the white-rot fungus Pycnoporus coccineus.</title>
        <authorList>
            <person name="Couturier M."/>
            <person name="Navarro D."/>
            <person name="Chevret D."/>
            <person name="Henrissat B."/>
            <person name="Piumi F."/>
            <person name="Ruiz-Duenas F.J."/>
            <person name="Martinez A.T."/>
            <person name="Grigoriev I.V."/>
            <person name="Riley R."/>
            <person name="Lipzen A."/>
            <person name="Berrin J.G."/>
            <person name="Master E.R."/>
            <person name="Rosso M.N."/>
        </authorList>
    </citation>
    <scope>NUCLEOTIDE SEQUENCE [LARGE SCALE GENOMIC DNA]</scope>
    <source>
        <strain evidence="12 13">BRFM310</strain>
    </source>
</reference>
<dbReference type="GO" id="GO:0015217">
    <property type="term" value="F:ADP transmembrane transporter activity"/>
    <property type="evidence" value="ECO:0007669"/>
    <property type="project" value="TreeGrafter"/>
</dbReference>
<evidence type="ECO:0000256" key="9">
    <source>
        <dbReference type="RuleBase" id="RU000488"/>
    </source>
</evidence>
<keyword evidence="4 8" id="KW-0812">Transmembrane</keyword>
<evidence type="ECO:0000256" key="1">
    <source>
        <dbReference type="ARBA" id="ARBA00004141"/>
    </source>
</evidence>
<feature type="compositionally biased region" description="Acidic residues" evidence="10">
    <location>
        <begin position="160"/>
        <end position="174"/>
    </location>
</feature>
<gene>
    <name evidence="12" type="ORF">PYCCODRAFT_1397044</name>
</gene>
<protein>
    <submittedName>
        <fullName evidence="12">Mitochondrial carrier</fullName>
    </submittedName>
</protein>
<evidence type="ECO:0000313" key="12">
    <source>
        <dbReference type="EMBL" id="OSC98404.1"/>
    </source>
</evidence>
<feature type="transmembrane region" description="Helical" evidence="11">
    <location>
        <begin position="248"/>
        <end position="269"/>
    </location>
</feature>
<accession>A0A1Y2IBA9</accession>
<evidence type="ECO:0000256" key="3">
    <source>
        <dbReference type="ARBA" id="ARBA00022448"/>
    </source>
</evidence>
<keyword evidence="13" id="KW-1185">Reference proteome</keyword>
<feature type="region of interest" description="Disordered" evidence="10">
    <location>
        <begin position="155"/>
        <end position="185"/>
    </location>
</feature>
<keyword evidence="6 11" id="KW-1133">Transmembrane helix</keyword>
<dbReference type="OrthoDB" id="18574at2759"/>
<keyword evidence="5" id="KW-0677">Repeat</keyword>
<evidence type="ECO:0000256" key="4">
    <source>
        <dbReference type="ARBA" id="ARBA00022692"/>
    </source>
</evidence>
<evidence type="ECO:0000313" key="13">
    <source>
        <dbReference type="Proteomes" id="UP000193067"/>
    </source>
</evidence>
<dbReference type="Proteomes" id="UP000193067">
    <property type="component" value="Unassembled WGS sequence"/>
</dbReference>
<comment type="subcellular location">
    <subcellularLocation>
        <location evidence="1">Membrane</location>
        <topology evidence="1">Multi-pass membrane protein</topology>
    </subcellularLocation>
</comment>
<evidence type="ECO:0000256" key="6">
    <source>
        <dbReference type="ARBA" id="ARBA00022989"/>
    </source>
</evidence>
<dbReference type="GO" id="GO:0016020">
    <property type="term" value="C:membrane"/>
    <property type="evidence" value="ECO:0007669"/>
    <property type="project" value="UniProtKB-SubCell"/>
</dbReference>
<dbReference type="InterPro" id="IPR018108">
    <property type="entry name" value="MCP_transmembrane"/>
</dbReference>
<dbReference type="AlphaFoldDB" id="A0A1Y2IBA9"/>
<dbReference type="EMBL" id="KZ084138">
    <property type="protein sequence ID" value="OSC98404.1"/>
    <property type="molecule type" value="Genomic_DNA"/>
</dbReference>
<name>A0A1Y2IBA9_TRAC3</name>
<dbReference type="Gene3D" id="1.50.40.10">
    <property type="entry name" value="Mitochondrial carrier domain"/>
    <property type="match status" value="2"/>
</dbReference>
<feature type="transmembrane region" description="Helical" evidence="11">
    <location>
        <begin position="203"/>
        <end position="227"/>
    </location>
</feature>
<feature type="repeat" description="Solcar" evidence="8">
    <location>
        <begin position="125"/>
        <end position="230"/>
    </location>
</feature>
<dbReference type="PROSITE" id="PS50920">
    <property type="entry name" value="SOLCAR"/>
    <property type="match status" value="3"/>
</dbReference>
<keyword evidence="3 9" id="KW-0813">Transport</keyword>
<feature type="repeat" description="Solcar" evidence="8">
    <location>
        <begin position="5"/>
        <end position="95"/>
    </location>
</feature>
<dbReference type="PANTHER" id="PTHR45939">
    <property type="entry name" value="PEROXISOMAL MEMBRANE PROTEIN PMP34-RELATED"/>
    <property type="match status" value="1"/>
</dbReference>
<dbReference type="PANTHER" id="PTHR45939:SF2">
    <property type="entry name" value="CARRIER PROTEIN, PUTATIVE (AFU_ORTHOLOGUE AFUA_2G13870)-RELATED"/>
    <property type="match status" value="1"/>
</dbReference>
<feature type="repeat" description="Solcar" evidence="8">
    <location>
        <begin position="245"/>
        <end position="331"/>
    </location>
</feature>
<dbReference type="InterPro" id="IPR023395">
    <property type="entry name" value="MCP_dom_sf"/>
</dbReference>
<dbReference type="InterPro" id="IPR052217">
    <property type="entry name" value="Mito/Peroxisomal_Carrier"/>
</dbReference>
<dbReference type="SUPFAM" id="SSF103506">
    <property type="entry name" value="Mitochondrial carrier"/>
    <property type="match status" value="1"/>
</dbReference>
<evidence type="ECO:0000256" key="7">
    <source>
        <dbReference type="ARBA" id="ARBA00023136"/>
    </source>
</evidence>